<feature type="region of interest" description="Disordered" evidence="13">
    <location>
        <begin position="305"/>
        <end position="326"/>
    </location>
</feature>
<dbReference type="Pfam" id="PF01529">
    <property type="entry name" value="DHHC"/>
    <property type="match status" value="1"/>
</dbReference>
<proteinExistence type="inferred from homology"/>
<evidence type="ECO:0000256" key="13">
    <source>
        <dbReference type="SAM" id="MobiDB-lite"/>
    </source>
</evidence>
<dbReference type="PANTHER" id="PTHR12246">
    <property type="entry name" value="PALMITOYLTRANSFERASE ZDHHC16"/>
    <property type="match status" value="1"/>
</dbReference>
<comment type="catalytic activity">
    <reaction evidence="10 11 12">
        <text>L-cysteinyl-[protein] + hexadecanoyl-CoA = S-hexadecanoyl-L-cysteinyl-[protein] + CoA</text>
        <dbReference type="Rhea" id="RHEA:36683"/>
        <dbReference type="Rhea" id="RHEA-COMP:10131"/>
        <dbReference type="Rhea" id="RHEA-COMP:11032"/>
        <dbReference type="ChEBI" id="CHEBI:29950"/>
        <dbReference type="ChEBI" id="CHEBI:57287"/>
        <dbReference type="ChEBI" id="CHEBI:57379"/>
        <dbReference type="ChEBI" id="CHEBI:74151"/>
        <dbReference type="EC" id="2.3.1.225"/>
    </reaction>
</comment>
<evidence type="ECO:0000256" key="8">
    <source>
        <dbReference type="ARBA" id="ARBA00023288"/>
    </source>
</evidence>
<dbReference type="EMBL" id="LFMY01000009">
    <property type="protein sequence ID" value="OKL58377.1"/>
    <property type="molecule type" value="Genomic_DNA"/>
</dbReference>
<dbReference type="GO" id="GO:0019706">
    <property type="term" value="F:protein-cysteine S-palmitoyltransferase activity"/>
    <property type="evidence" value="ECO:0007669"/>
    <property type="project" value="UniProtKB-UniRule"/>
</dbReference>
<evidence type="ECO:0000259" key="14">
    <source>
        <dbReference type="Pfam" id="PF01529"/>
    </source>
</evidence>
<feature type="active site" description="S-palmitoyl cysteine intermediate" evidence="11">
    <location>
        <position position="129"/>
    </location>
</feature>
<dbReference type="PROSITE" id="PS50216">
    <property type="entry name" value="DHHC"/>
    <property type="match status" value="1"/>
</dbReference>
<comment type="subcellular location">
    <subcellularLocation>
        <location evidence="11">Endoplasmic reticulum membrane</location>
        <topology evidence="11">Multi-pass membrane protein</topology>
    </subcellularLocation>
    <subcellularLocation>
        <location evidence="1">Membrane</location>
        <topology evidence="1">Multi-pass membrane protein</topology>
    </subcellularLocation>
</comment>
<comment type="function">
    <text evidence="11">Mediates the reversible addition of palmitate to target proteins, thereby regulating their membrane association and biological function.</text>
</comment>
<evidence type="ECO:0000256" key="11">
    <source>
        <dbReference type="HAMAP-Rule" id="MF_03199"/>
    </source>
</evidence>
<comment type="similarity">
    <text evidence="11">Belongs to the DHHC palmitoyltransferase family. PFA4 subfamily.</text>
</comment>
<dbReference type="HAMAP" id="MF_03199">
    <property type="entry name" value="DHHC_PAT_PFA4"/>
    <property type="match status" value="1"/>
</dbReference>
<evidence type="ECO:0000313" key="15">
    <source>
        <dbReference type="EMBL" id="OKL58377.1"/>
    </source>
</evidence>
<organism evidence="15 16">
    <name type="scientific">Talaromyces atroroseus</name>
    <dbReference type="NCBI Taxonomy" id="1441469"/>
    <lineage>
        <taxon>Eukaryota</taxon>
        <taxon>Fungi</taxon>
        <taxon>Dikarya</taxon>
        <taxon>Ascomycota</taxon>
        <taxon>Pezizomycotina</taxon>
        <taxon>Eurotiomycetes</taxon>
        <taxon>Eurotiomycetidae</taxon>
        <taxon>Eurotiales</taxon>
        <taxon>Trichocomaceae</taxon>
        <taxon>Talaromyces</taxon>
        <taxon>Talaromyces sect. Trachyspermi</taxon>
    </lineage>
</organism>
<comment type="caution">
    <text evidence="11">Lacks conserved residue(s) required for the propagation of feature annotation.</text>
</comment>
<evidence type="ECO:0000256" key="3">
    <source>
        <dbReference type="ARBA" id="ARBA00022692"/>
    </source>
</evidence>
<keyword evidence="9 11" id="KW-0012">Acyltransferase</keyword>
<comment type="caution">
    <text evidence="15">The sequence shown here is derived from an EMBL/GenBank/DDBJ whole genome shotgun (WGS) entry which is preliminary data.</text>
</comment>
<dbReference type="OrthoDB" id="331948at2759"/>
<feature type="region of interest" description="Disordered" evidence="13">
    <location>
        <begin position="371"/>
        <end position="423"/>
    </location>
</feature>
<evidence type="ECO:0000256" key="5">
    <source>
        <dbReference type="ARBA" id="ARBA00022989"/>
    </source>
</evidence>
<dbReference type="InterPro" id="IPR033682">
    <property type="entry name" value="PFA4"/>
</dbReference>
<feature type="transmembrane region" description="Helical" evidence="11 12">
    <location>
        <begin position="12"/>
        <end position="34"/>
    </location>
</feature>
<comment type="domain">
    <text evidence="11 12">The DHHC domain is required for palmitoyltransferase activity.</text>
</comment>
<evidence type="ECO:0000313" key="16">
    <source>
        <dbReference type="Proteomes" id="UP000214365"/>
    </source>
</evidence>
<dbReference type="GeneID" id="31005831"/>
<keyword evidence="2 11" id="KW-0808">Transferase</keyword>
<evidence type="ECO:0000256" key="2">
    <source>
        <dbReference type="ARBA" id="ARBA00022679"/>
    </source>
</evidence>
<sequence length="470" mass="54106">MAGESLNFGALAIPAVTALISFLAYSSQFLFLFLEPGPLSKAETWKFNTLVACIWISYYRACTVDPGRLPKDWSPKSSSVAKDKDGKSKGDADVSVRQRWCRKCAAFKPPRAHHCKTCQRCIPKMDHHCPWTRNCVSHFTFPHFMRFLFYAVTSMIYLESFILTRIDVLWDNRNLPSYLGPSVPALCHFFILIVVNSMTLFALVVLLLRSLWSLGSNVSTIESWEIERHKTLLRRARHFGGYLDGPDGLKIRIKKQEFPYDIGIFSNIKAGMGGSWNVISWFWPFAATPDRKSGLDFEVNGFEDPNVSWPPPDPDRIPRRPRPVVEGDPFSVPHFDSAADEIAAFRQRQEQDLARQGVDINNIRRRKKFHERFKEDKRSNGQSQIYADLEGEEEKEENGADVAEEEEEEEEWVHEVRESNRNIDIDEGEEAWRNEEGERLNDFGVDEDVEFYDEEDVPLSVVRDRIKAGM</sequence>
<feature type="compositionally biased region" description="Basic and acidic residues" evidence="13">
    <location>
        <begin position="413"/>
        <end position="423"/>
    </location>
</feature>
<reference evidence="15 16" key="1">
    <citation type="submission" date="2015-06" db="EMBL/GenBank/DDBJ databases">
        <title>Talaromyces atroroseus IBT 11181 draft genome.</title>
        <authorList>
            <person name="Rasmussen K.B."/>
            <person name="Rasmussen S."/>
            <person name="Petersen B."/>
            <person name="Sicheritz-Ponten T."/>
            <person name="Mortensen U.H."/>
            <person name="Thrane U."/>
        </authorList>
    </citation>
    <scope>NUCLEOTIDE SEQUENCE [LARGE SCALE GENOMIC DNA]</scope>
    <source>
        <strain evidence="15 16">IBT 11181</strain>
    </source>
</reference>
<evidence type="ECO:0000256" key="4">
    <source>
        <dbReference type="ARBA" id="ARBA00022824"/>
    </source>
</evidence>
<dbReference type="GO" id="GO:0005789">
    <property type="term" value="C:endoplasmic reticulum membrane"/>
    <property type="evidence" value="ECO:0007669"/>
    <property type="project" value="UniProtKB-SubCell"/>
</dbReference>
<evidence type="ECO:0000256" key="1">
    <source>
        <dbReference type="ARBA" id="ARBA00004141"/>
    </source>
</evidence>
<protein>
    <recommendedName>
        <fullName evidence="11">Palmitoyltransferase PFA4</fullName>
        <ecNumber evidence="11">2.3.1.225</ecNumber>
    </recommendedName>
    <alternativeName>
        <fullName evidence="11">Protein S-acyltransferase</fullName>
        <shortName evidence="11">PAT</shortName>
    </alternativeName>
    <alternativeName>
        <fullName evidence="11">Protein fatty acyltransferase 4</fullName>
    </alternativeName>
</protein>
<gene>
    <name evidence="11" type="primary">PFA4</name>
    <name evidence="15" type="ORF">UA08_06075</name>
</gene>
<dbReference type="EC" id="2.3.1.225" evidence="11"/>
<keyword evidence="8 11" id="KW-0449">Lipoprotein</keyword>
<evidence type="ECO:0000256" key="6">
    <source>
        <dbReference type="ARBA" id="ARBA00023136"/>
    </source>
</evidence>
<evidence type="ECO:0000256" key="9">
    <source>
        <dbReference type="ARBA" id="ARBA00023315"/>
    </source>
</evidence>
<keyword evidence="16" id="KW-1185">Reference proteome</keyword>
<keyword evidence="5 11" id="KW-1133">Transmembrane helix</keyword>
<keyword evidence="7 11" id="KW-0564">Palmitate</keyword>
<feature type="transmembrane region" description="Helical" evidence="11 12">
    <location>
        <begin position="186"/>
        <end position="208"/>
    </location>
</feature>
<dbReference type="Proteomes" id="UP000214365">
    <property type="component" value="Unassembled WGS sequence"/>
</dbReference>
<dbReference type="AlphaFoldDB" id="A0A225AY11"/>
<feature type="transmembrane region" description="Helical" evidence="11 12">
    <location>
        <begin position="147"/>
        <end position="166"/>
    </location>
</feature>
<keyword evidence="6 11" id="KW-0472">Membrane</keyword>
<dbReference type="InterPro" id="IPR039859">
    <property type="entry name" value="PFA4/ZDH16/20/ERF2-like"/>
</dbReference>
<evidence type="ECO:0000256" key="7">
    <source>
        <dbReference type="ARBA" id="ARBA00023139"/>
    </source>
</evidence>
<dbReference type="STRING" id="1441469.A0A225AY11"/>
<accession>A0A225AY11</accession>
<keyword evidence="3 11" id="KW-0812">Transmembrane</keyword>
<dbReference type="RefSeq" id="XP_020118498.1">
    <property type="nucleotide sequence ID" value="XM_020268359.1"/>
</dbReference>
<feature type="compositionally biased region" description="Acidic residues" evidence="13">
    <location>
        <begin position="402"/>
        <end position="412"/>
    </location>
</feature>
<keyword evidence="4 11" id="KW-0256">Endoplasmic reticulum</keyword>
<evidence type="ECO:0000256" key="12">
    <source>
        <dbReference type="RuleBase" id="RU079119"/>
    </source>
</evidence>
<dbReference type="InterPro" id="IPR001594">
    <property type="entry name" value="Palmitoyltrfase_DHHC"/>
</dbReference>
<feature type="domain" description="Palmitoyltransferase DHHC" evidence="14">
    <location>
        <begin position="97"/>
        <end position="225"/>
    </location>
</feature>
<evidence type="ECO:0000256" key="10">
    <source>
        <dbReference type="ARBA" id="ARBA00048048"/>
    </source>
</evidence>
<name>A0A225AY11_TALAT</name>